<dbReference type="Gene3D" id="3.90.180.10">
    <property type="entry name" value="Medium-chain alcohol dehydrogenases, catalytic domain"/>
    <property type="match status" value="1"/>
</dbReference>
<gene>
    <name evidence="4" type="ORF">BXT84_13465</name>
</gene>
<reference evidence="4 5" key="1">
    <citation type="journal article" date="2019" name="Sci. Rep.">
        <title>Sulfobacillus thermotolerans: new insights into resistance and metabolic capacities of acidophilic chemolithotrophs.</title>
        <authorList>
            <person name="Panyushkina A.E."/>
            <person name="Babenko V.V."/>
            <person name="Nikitina A.S."/>
            <person name="Selezneva O.V."/>
            <person name="Tsaplina I.A."/>
            <person name="Letarova M.A."/>
            <person name="Kostryukova E.S."/>
            <person name="Letarov A.V."/>
        </authorList>
    </citation>
    <scope>NUCLEOTIDE SEQUENCE [LARGE SCALE GENOMIC DNA]</scope>
    <source>
        <strain evidence="4 5">Kr1</strain>
    </source>
</reference>
<protein>
    <recommendedName>
        <fullName evidence="6">Alcohol dehydrogenase</fullName>
    </recommendedName>
</protein>
<evidence type="ECO:0008006" key="6">
    <source>
        <dbReference type="Google" id="ProtNLM"/>
    </source>
</evidence>
<sequence length="393" mass="42764">MSYQGLRYHLSLPRVARQKFLPRTAKMGAVSSLHWESVAEPAVARNSQWIKVNPVLSGICGSDVSLLLGSSSPYLAPLTHFPAVLGHEVVARVAVDDGDWVKDTLVTVNPSLSCLALGSPEPCPACANHQPNWCHYRGRHDLGLLMGFHQDYPGGFGEVMWVPKSQILAIPPLMPPSRAVLTEPLTIVLHGLSHVDWTRVRSVLVIGAGTVGLLTLLALAEGPYALEVFSVARYPQQVQWAQRLGAKVVRSLEDEAITAIAGSPAPRMWNAPVWRPSGFDLVIDAAGSRSSVQDALGITAPGGQMLLIGGTGEVHLDLTPLWSRDVSVFGTFGYGSQERDLFSEALALLDKTEHPVEDFVTHIYPVREYREAFQALWNKRSGAIKVCLNDFGE</sequence>
<organism evidence="4 5">
    <name type="scientific">Sulfobacillus thermotolerans</name>
    <dbReference type="NCBI Taxonomy" id="338644"/>
    <lineage>
        <taxon>Bacteria</taxon>
        <taxon>Bacillati</taxon>
        <taxon>Bacillota</taxon>
        <taxon>Clostridia</taxon>
        <taxon>Eubacteriales</taxon>
        <taxon>Clostridiales Family XVII. Incertae Sedis</taxon>
        <taxon>Sulfobacillus</taxon>
    </lineage>
</organism>
<accession>A0ABM6RTN2</accession>
<name>A0ABM6RTN2_9FIRM</name>
<proteinExistence type="predicted"/>
<dbReference type="InterPro" id="IPR013149">
    <property type="entry name" value="ADH-like_C"/>
</dbReference>
<dbReference type="Gene3D" id="3.40.50.720">
    <property type="entry name" value="NAD(P)-binding Rossmann-like Domain"/>
    <property type="match status" value="1"/>
</dbReference>
<dbReference type="SUPFAM" id="SSF50129">
    <property type="entry name" value="GroES-like"/>
    <property type="match status" value="1"/>
</dbReference>
<evidence type="ECO:0000259" key="2">
    <source>
        <dbReference type="Pfam" id="PF00107"/>
    </source>
</evidence>
<keyword evidence="1" id="KW-0560">Oxidoreductase</keyword>
<evidence type="ECO:0000313" key="4">
    <source>
        <dbReference type="EMBL" id="AUW94833.1"/>
    </source>
</evidence>
<feature type="domain" description="Alcohol dehydrogenase-like N-terminal" evidence="3">
    <location>
        <begin position="48"/>
        <end position="171"/>
    </location>
</feature>
<dbReference type="EMBL" id="CP019454">
    <property type="protein sequence ID" value="AUW94833.1"/>
    <property type="molecule type" value="Genomic_DNA"/>
</dbReference>
<dbReference type="InterPro" id="IPR013154">
    <property type="entry name" value="ADH-like_N"/>
</dbReference>
<dbReference type="InterPro" id="IPR011032">
    <property type="entry name" value="GroES-like_sf"/>
</dbReference>
<dbReference type="PANTHER" id="PTHR43401:SF2">
    <property type="entry name" value="L-THREONINE 3-DEHYDROGENASE"/>
    <property type="match status" value="1"/>
</dbReference>
<dbReference type="SUPFAM" id="SSF51735">
    <property type="entry name" value="NAD(P)-binding Rossmann-fold domains"/>
    <property type="match status" value="1"/>
</dbReference>
<dbReference type="PANTHER" id="PTHR43401">
    <property type="entry name" value="L-THREONINE 3-DEHYDROGENASE"/>
    <property type="match status" value="1"/>
</dbReference>
<evidence type="ECO:0000256" key="1">
    <source>
        <dbReference type="ARBA" id="ARBA00023002"/>
    </source>
</evidence>
<dbReference type="Pfam" id="PF08240">
    <property type="entry name" value="ADH_N"/>
    <property type="match status" value="1"/>
</dbReference>
<dbReference type="Pfam" id="PF00107">
    <property type="entry name" value="ADH_zinc_N"/>
    <property type="match status" value="1"/>
</dbReference>
<evidence type="ECO:0000259" key="3">
    <source>
        <dbReference type="Pfam" id="PF08240"/>
    </source>
</evidence>
<dbReference type="InterPro" id="IPR050129">
    <property type="entry name" value="Zn_alcohol_dh"/>
</dbReference>
<dbReference type="Proteomes" id="UP000325292">
    <property type="component" value="Chromosome"/>
</dbReference>
<keyword evidence="5" id="KW-1185">Reference proteome</keyword>
<feature type="domain" description="Alcohol dehydrogenase-like C-terminal" evidence="2">
    <location>
        <begin position="219"/>
        <end position="349"/>
    </location>
</feature>
<dbReference type="InterPro" id="IPR036291">
    <property type="entry name" value="NAD(P)-bd_dom_sf"/>
</dbReference>
<evidence type="ECO:0000313" key="5">
    <source>
        <dbReference type="Proteomes" id="UP000325292"/>
    </source>
</evidence>